<sequence length="63" mass="6626">MSSCIATTSSASFKIKRPESAPESCKTSPARRRSLVSAPCPGVPVMRLCARTTITVAEHSTSS</sequence>
<proteinExistence type="predicted"/>
<reference evidence="1" key="1">
    <citation type="journal article" date="2020" name="Stud. Mycol.">
        <title>101 Dothideomycetes genomes: a test case for predicting lifestyles and emergence of pathogens.</title>
        <authorList>
            <person name="Haridas S."/>
            <person name="Albert R."/>
            <person name="Binder M."/>
            <person name="Bloem J."/>
            <person name="Labutti K."/>
            <person name="Salamov A."/>
            <person name="Andreopoulos B."/>
            <person name="Baker S."/>
            <person name="Barry K."/>
            <person name="Bills G."/>
            <person name="Bluhm B."/>
            <person name="Cannon C."/>
            <person name="Castanera R."/>
            <person name="Culley D."/>
            <person name="Daum C."/>
            <person name="Ezra D."/>
            <person name="Gonzalez J."/>
            <person name="Henrissat B."/>
            <person name="Kuo A."/>
            <person name="Liang C."/>
            <person name="Lipzen A."/>
            <person name="Lutzoni F."/>
            <person name="Magnuson J."/>
            <person name="Mondo S."/>
            <person name="Nolan M."/>
            <person name="Ohm R."/>
            <person name="Pangilinan J."/>
            <person name="Park H.-J."/>
            <person name="Ramirez L."/>
            <person name="Alfaro M."/>
            <person name="Sun H."/>
            <person name="Tritt A."/>
            <person name="Yoshinaga Y."/>
            <person name="Zwiers L.-H."/>
            <person name="Turgeon B."/>
            <person name="Goodwin S."/>
            <person name="Spatafora J."/>
            <person name="Crous P."/>
            <person name="Grigoriev I."/>
        </authorList>
    </citation>
    <scope>NUCLEOTIDE SEQUENCE</scope>
    <source>
        <strain evidence="1">HMLAC05119</strain>
    </source>
</reference>
<evidence type="ECO:0000313" key="1">
    <source>
        <dbReference type="EMBL" id="KAF1913744.1"/>
    </source>
</evidence>
<keyword evidence="2" id="KW-1185">Reference proteome</keyword>
<dbReference type="EMBL" id="ML979138">
    <property type="protein sequence ID" value="KAF1913744.1"/>
    <property type="molecule type" value="Genomic_DNA"/>
</dbReference>
<gene>
    <name evidence="1" type="ORF">BDU57DRAFT_520741</name>
</gene>
<organism evidence="1 2">
    <name type="scientific">Ampelomyces quisqualis</name>
    <name type="common">Powdery mildew agent</name>
    <dbReference type="NCBI Taxonomy" id="50730"/>
    <lineage>
        <taxon>Eukaryota</taxon>
        <taxon>Fungi</taxon>
        <taxon>Dikarya</taxon>
        <taxon>Ascomycota</taxon>
        <taxon>Pezizomycotina</taxon>
        <taxon>Dothideomycetes</taxon>
        <taxon>Pleosporomycetidae</taxon>
        <taxon>Pleosporales</taxon>
        <taxon>Pleosporineae</taxon>
        <taxon>Phaeosphaeriaceae</taxon>
        <taxon>Ampelomyces</taxon>
    </lineage>
</organism>
<name>A0A6A5QGX4_AMPQU</name>
<dbReference type="AlphaFoldDB" id="A0A6A5QGX4"/>
<dbReference type="Proteomes" id="UP000800096">
    <property type="component" value="Unassembled WGS sequence"/>
</dbReference>
<protein>
    <submittedName>
        <fullName evidence="1">Uncharacterized protein</fullName>
    </submittedName>
</protein>
<accession>A0A6A5QGX4</accession>
<evidence type="ECO:0000313" key="2">
    <source>
        <dbReference type="Proteomes" id="UP000800096"/>
    </source>
</evidence>